<keyword evidence="2" id="KW-1185">Reference proteome</keyword>
<gene>
    <name evidence="1" type="ORF">DVR12_17655</name>
</gene>
<protein>
    <submittedName>
        <fullName evidence="1">Uncharacterized protein</fullName>
    </submittedName>
</protein>
<name>A0A3E1Y7S4_9BACT</name>
<dbReference type="Proteomes" id="UP000260644">
    <property type="component" value="Unassembled WGS sequence"/>
</dbReference>
<dbReference type="OrthoDB" id="9972862at2"/>
<dbReference type="RefSeq" id="WP_116977109.1">
    <property type="nucleotide sequence ID" value="NZ_QPMM01000009.1"/>
</dbReference>
<evidence type="ECO:0000313" key="2">
    <source>
        <dbReference type="Proteomes" id="UP000260644"/>
    </source>
</evidence>
<sequence length="143" mass="16750">MVFPQEFNEAYWYNDELGYLQIILSNKNAKKYLWFNGMDFYGLITLNSIPLSFKECDLKTKGDSFVVESIRQSDDIFFIKLLDGDIWQIYFMLDGENIQRLSIFSKLEHGSILSPLGVSLYEAAWRRFSEAMEIEVLAVDFIE</sequence>
<reference evidence="1 2" key="1">
    <citation type="submission" date="2018-07" db="EMBL/GenBank/DDBJ databases">
        <title>Chitinophaga K2CV101002-2 sp. nov., isolated from a monsoon evergreen broad-leaved forest soil.</title>
        <authorList>
            <person name="Lv Y."/>
        </authorList>
    </citation>
    <scope>NUCLEOTIDE SEQUENCE [LARGE SCALE GENOMIC DNA]</scope>
    <source>
        <strain evidence="1 2">GDMCC 1.1288</strain>
    </source>
</reference>
<comment type="caution">
    <text evidence="1">The sequence shown here is derived from an EMBL/GenBank/DDBJ whole genome shotgun (WGS) entry which is preliminary data.</text>
</comment>
<proteinExistence type="predicted"/>
<dbReference type="EMBL" id="QPMM01000009">
    <property type="protein sequence ID" value="RFS21161.1"/>
    <property type="molecule type" value="Genomic_DNA"/>
</dbReference>
<evidence type="ECO:0000313" key="1">
    <source>
        <dbReference type="EMBL" id="RFS21161.1"/>
    </source>
</evidence>
<organism evidence="1 2">
    <name type="scientific">Chitinophaga silvatica</name>
    <dbReference type="NCBI Taxonomy" id="2282649"/>
    <lineage>
        <taxon>Bacteria</taxon>
        <taxon>Pseudomonadati</taxon>
        <taxon>Bacteroidota</taxon>
        <taxon>Chitinophagia</taxon>
        <taxon>Chitinophagales</taxon>
        <taxon>Chitinophagaceae</taxon>
        <taxon>Chitinophaga</taxon>
    </lineage>
</organism>
<dbReference type="AlphaFoldDB" id="A0A3E1Y7S4"/>
<accession>A0A3E1Y7S4</accession>